<keyword evidence="2 4" id="KW-0067">ATP-binding</keyword>
<feature type="domain" description="ABC transporter" evidence="3">
    <location>
        <begin position="5"/>
        <end position="232"/>
    </location>
</feature>
<dbReference type="SMART" id="SM00382">
    <property type="entry name" value="AAA"/>
    <property type="match status" value="1"/>
</dbReference>
<sequence>MVCAVRTVLLGKKYGDFKALDNLSLEINKGEIYGLLGPNGAGKTTIIKILCGLLNPTSGEAYILDNKVPNKKISSDIGYMPQETALYSGLTIHQNIEFYAKLFGIKNNEIKEKEMELLNFVDLYDWRNEIIENLSGGMKHRVSLACTLIHNPKVIILDEPTVGVDPELRISFWNYFNKLKDEGVAILITTHYMDEAERCDRIGLINHGHLIAENTPKNLIIEAGTDSLEDAFLKFSRMCDR</sequence>
<name>A0A126QZS4_METOL</name>
<keyword evidence="1" id="KW-0547">Nucleotide-binding</keyword>
<evidence type="ECO:0000256" key="1">
    <source>
        <dbReference type="ARBA" id="ARBA00022741"/>
    </source>
</evidence>
<dbReference type="AlphaFoldDB" id="A0A126QZS4"/>
<gene>
    <name evidence="4" type="ORF">YLM1_0759</name>
</gene>
<accession>A0A126QZS4</accession>
<evidence type="ECO:0000313" key="4">
    <source>
        <dbReference type="EMBL" id="AMK15316.1"/>
    </source>
</evidence>
<dbReference type="GO" id="GO:0016887">
    <property type="term" value="F:ATP hydrolysis activity"/>
    <property type="evidence" value="ECO:0007669"/>
    <property type="project" value="InterPro"/>
</dbReference>
<dbReference type="InterPro" id="IPR027417">
    <property type="entry name" value="P-loop_NTPase"/>
</dbReference>
<dbReference type="EMBL" id="CP014265">
    <property type="protein sequence ID" value="AMK15316.1"/>
    <property type="molecule type" value="Genomic_DNA"/>
</dbReference>
<dbReference type="SUPFAM" id="SSF52540">
    <property type="entry name" value="P-loop containing nucleoside triphosphate hydrolases"/>
    <property type="match status" value="1"/>
</dbReference>
<dbReference type="Gene3D" id="3.40.50.300">
    <property type="entry name" value="P-loop containing nucleotide triphosphate hydrolases"/>
    <property type="match status" value="1"/>
</dbReference>
<dbReference type="PATRIC" id="fig|294671.3.peg.792"/>
<dbReference type="PROSITE" id="PS50893">
    <property type="entry name" value="ABC_TRANSPORTER_2"/>
    <property type="match status" value="1"/>
</dbReference>
<evidence type="ECO:0000256" key="2">
    <source>
        <dbReference type="ARBA" id="ARBA00022840"/>
    </source>
</evidence>
<dbReference type="InterPro" id="IPR003439">
    <property type="entry name" value="ABC_transporter-like_ATP-bd"/>
</dbReference>
<dbReference type="Pfam" id="PF00005">
    <property type="entry name" value="ABC_tran"/>
    <property type="match status" value="1"/>
</dbReference>
<dbReference type="STRING" id="294671.YLM1_0759"/>
<dbReference type="InterPro" id="IPR003593">
    <property type="entry name" value="AAA+_ATPase"/>
</dbReference>
<evidence type="ECO:0000313" key="5">
    <source>
        <dbReference type="Proteomes" id="UP000066376"/>
    </source>
</evidence>
<dbReference type="PANTHER" id="PTHR43038">
    <property type="entry name" value="ATP-BINDING CASSETTE, SUB-FAMILY H, MEMBER 1"/>
    <property type="match status" value="1"/>
</dbReference>
<dbReference type="Proteomes" id="UP000066376">
    <property type="component" value="Chromosome"/>
</dbReference>
<proteinExistence type="predicted"/>
<dbReference type="PANTHER" id="PTHR43038:SF3">
    <property type="entry name" value="ABC TRANSPORTER G FAMILY MEMBER 20 ISOFORM X1"/>
    <property type="match status" value="1"/>
</dbReference>
<evidence type="ECO:0000259" key="3">
    <source>
        <dbReference type="PROSITE" id="PS50893"/>
    </source>
</evidence>
<organism evidence="4 5">
    <name type="scientific">Methanobrevibacter olleyae</name>
    <dbReference type="NCBI Taxonomy" id="294671"/>
    <lineage>
        <taxon>Archaea</taxon>
        <taxon>Methanobacteriati</taxon>
        <taxon>Methanobacteriota</taxon>
        <taxon>Methanomada group</taxon>
        <taxon>Methanobacteria</taxon>
        <taxon>Methanobacteriales</taxon>
        <taxon>Methanobacteriaceae</taxon>
        <taxon>Methanobrevibacter</taxon>
    </lineage>
</organism>
<dbReference type="RefSeq" id="WP_067146463.1">
    <property type="nucleotide sequence ID" value="NZ_CP014265.1"/>
</dbReference>
<keyword evidence="5" id="KW-1185">Reference proteome</keyword>
<reference evidence="4 5" key="1">
    <citation type="journal article" date="2016" name="Genome Announc.">
        <title>Draft Genome Sequence of the Rumen Methanogen Methanobrevibacter olleyae YLM1.</title>
        <authorList>
            <person name="Kelly W.J."/>
            <person name="Li D."/>
            <person name="Lambie S.C."/>
            <person name="Cox F."/>
            <person name="Attwood G.T."/>
            <person name="Altermann E."/>
            <person name="Leahy S.C."/>
        </authorList>
    </citation>
    <scope>NUCLEOTIDE SEQUENCE [LARGE SCALE GENOMIC DNA]</scope>
    <source>
        <strain evidence="4 5">YLM1</strain>
    </source>
</reference>
<dbReference type="GO" id="GO:0005524">
    <property type="term" value="F:ATP binding"/>
    <property type="evidence" value="ECO:0007669"/>
    <property type="project" value="UniProtKB-KW"/>
</dbReference>
<protein>
    <submittedName>
        <fullName evidence="4">ABC transporter ATP-binding protein</fullName>
    </submittedName>
</protein>
<dbReference type="GeneID" id="28489056"/>
<reference evidence="5" key="2">
    <citation type="submission" date="2016-02" db="EMBL/GenBank/DDBJ databases">
        <title>The draft genome sequence of the rumen methanogen Methanobrevibacter olleyae YLM1.</title>
        <authorList>
            <consortium name="New Zealand Agricultural Greenhouse Gas Research Centre/Pastoral Greenhouse Gas Research Consortium"/>
            <person name="Kelly W.J."/>
            <person name="Li D."/>
            <person name="Lambie S.C."/>
            <person name="Attwood G.T."/>
            <person name="Altermann E."/>
            <person name="Leahy S.C."/>
        </authorList>
    </citation>
    <scope>NUCLEOTIDE SEQUENCE [LARGE SCALE GENOMIC DNA]</scope>
    <source>
        <strain evidence="5">YLM1</strain>
    </source>
</reference>
<dbReference type="KEGG" id="mol:YLM1_0759"/>